<dbReference type="InParanoid" id="A0A0C3F042"/>
<dbReference type="EMBL" id="KN833080">
    <property type="protein sequence ID" value="KIM73529.1"/>
    <property type="molecule type" value="Genomic_DNA"/>
</dbReference>
<proteinExistence type="predicted"/>
<keyword evidence="3" id="KW-1185">Reference proteome</keyword>
<evidence type="ECO:0000256" key="1">
    <source>
        <dbReference type="SAM" id="MobiDB-lite"/>
    </source>
</evidence>
<evidence type="ECO:0000313" key="2">
    <source>
        <dbReference type="EMBL" id="KIM73529.1"/>
    </source>
</evidence>
<gene>
    <name evidence="2" type="ORF">PILCRDRAFT_93027</name>
</gene>
<dbReference type="AlphaFoldDB" id="A0A0C3F042"/>
<feature type="region of interest" description="Disordered" evidence="1">
    <location>
        <begin position="1"/>
        <end position="38"/>
    </location>
</feature>
<dbReference type="Proteomes" id="UP000054166">
    <property type="component" value="Unassembled WGS sequence"/>
</dbReference>
<organism evidence="2 3">
    <name type="scientific">Piloderma croceum (strain F 1598)</name>
    <dbReference type="NCBI Taxonomy" id="765440"/>
    <lineage>
        <taxon>Eukaryota</taxon>
        <taxon>Fungi</taxon>
        <taxon>Dikarya</taxon>
        <taxon>Basidiomycota</taxon>
        <taxon>Agaricomycotina</taxon>
        <taxon>Agaricomycetes</taxon>
        <taxon>Agaricomycetidae</taxon>
        <taxon>Atheliales</taxon>
        <taxon>Atheliaceae</taxon>
        <taxon>Piloderma</taxon>
    </lineage>
</organism>
<reference evidence="2 3" key="1">
    <citation type="submission" date="2014-04" db="EMBL/GenBank/DDBJ databases">
        <authorList>
            <consortium name="DOE Joint Genome Institute"/>
            <person name="Kuo A."/>
            <person name="Tarkka M."/>
            <person name="Buscot F."/>
            <person name="Kohler A."/>
            <person name="Nagy L.G."/>
            <person name="Floudas D."/>
            <person name="Copeland A."/>
            <person name="Barry K.W."/>
            <person name="Cichocki N."/>
            <person name="Veneault-Fourrey C."/>
            <person name="LaButti K."/>
            <person name="Lindquist E.A."/>
            <person name="Lipzen A."/>
            <person name="Lundell T."/>
            <person name="Morin E."/>
            <person name="Murat C."/>
            <person name="Sun H."/>
            <person name="Tunlid A."/>
            <person name="Henrissat B."/>
            <person name="Grigoriev I.V."/>
            <person name="Hibbett D.S."/>
            <person name="Martin F."/>
            <person name="Nordberg H.P."/>
            <person name="Cantor M.N."/>
            <person name="Hua S.X."/>
        </authorList>
    </citation>
    <scope>NUCLEOTIDE SEQUENCE [LARGE SCALE GENOMIC DNA]</scope>
    <source>
        <strain evidence="2 3">F 1598</strain>
    </source>
</reference>
<accession>A0A0C3F042</accession>
<feature type="compositionally biased region" description="Basic and acidic residues" evidence="1">
    <location>
        <begin position="1"/>
        <end position="12"/>
    </location>
</feature>
<name>A0A0C3F042_PILCF</name>
<evidence type="ECO:0000313" key="3">
    <source>
        <dbReference type="Proteomes" id="UP000054166"/>
    </source>
</evidence>
<dbReference type="HOGENOM" id="CLU_2184974_0_0_1"/>
<reference evidence="3" key="2">
    <citation type="submission" date="2015-01" db="EMBL/GenBank/DDBJ databases">
        <title>Evolutionary Origins and Diversification of the Mycorrhizal Mutualists.</title>
        <authorList>
            <consortium name="DOE Joint Genome Institute"/>
            <consortium name="Mycorrhizal Genomics Consortium"/>
            <person name="Kohler A."/>
            <person name="Kuo A."/>
            <person name="Nagy L.G."/>
            <person name="Floudas D."/>
            <person name="Copeland A."/>
            <person name="Barry K.W."/>
            <person name="Cichocki N."/>
            <person name="Veneault-Fourrey C."/>
            <person name="LaButti K."/>
            <person name="Lindquist E.A."/>
            <person name="Lipzen A."/>
            <person name="Lundell T."/>
            <person name="Morin E."/>
            <person name="Murat C."/>
            <person name="Riley R."/>
            <person name="Ohm R."/>
            <person name="Sun H."/>
            <person name="Tunlid A."/>
            <person name="Henrissat B."/>
            <person name="Grigoriev I.V."/>
            <person name="Hibbett D.S."/>
            <person name="Martin F."/>
        </authorList>
    </citation>
    <scope>NUCLEOTIDE SEQUENCE [LARGE SCALE GENOMIC DNA]</scope>
    <source>
        <strain evidence="3">F 1598</strain>
    </source>
</reference>
<protein>
    <submittedName>
        <fullName evidence="2">Uncharacterized protein</fullName>
    </submittedName>
</protein>
<sequence length="109" mass="12197">MHTEDAADHVDLQEAQNDPEDGAKDGGQNGSAPMPFSEELGVAERMVVDRENAVSNLLRARLGVWDWTLAMGEEVFRMSKLRRKCGENDKLTEERAWVLIIMSPAIRSV</sequence>